<keyword evidence="2" id="KW-1185">Reference proteome</keyword>
<dbReference type="SUPFAM" id="SSF75169">
    <property type="entry name" value="DsrEFH-like"/>
    <property type="match status" value="1"/>
</dbReference>
<dbReference type="OrthoDB" id="9801500at2"/>
<dbReference type="InterPro" id="IPR036868">
    <property type="entry name" value="TusA-like_sf"/>
</dbReference>
<name>A0A0B7GUF4_TREPH</name>
<dbReference type="Proteomes" id="UP000042527">
    <property type="component" value="Unassembled WGS sequence"/>
</dbReference>
<sequence>MEKIDARGLLCPRPVILTKKLISEKNPDTILVIVDNEIATQNLSKLASQLGFKVEVTKEEKDYNVYFTKTGEVQSKETKMSNDGDEFIVVFSSDRLGVGDEDFSKKLLEGFVYSLSQKDKIPTHIICYNKGVRLTTVNKNTIEDLKSMEAKGTKILSCGLCLENYNVKDSLCVGSITNMDTIVDLMISKKTVKPC</sequence>
<dbReference type="EMBL" id="CDNC01000007">
    <property type="protein sequence ID" value="CEM61162.1"/>
    <property type="molecule type" value="Genomic_DNA"/>
</dbReference>
<dbReference type="Gene3D" id="3.30.110.40">
    <property type="entry name" value="TusA-like domain"/>
    <property type="match status" value="1"/>
</dbReference>
<accession>A0A0B7GUF4</accession>
<reference evidence="2" key="1">
    <citation type="submission" date="2015-01" db="EMBL/GenBank/DDBJ databases">
        <authorList>
            <person name="Manzoor Shahid"/>
            <person name="Zubair Saima"/>
        </authorList>
    </citation>
    <scope>NUCLEOTIDE SEQUENCE [LARGE SCALE GENOMIC DNA]</scope>
    <source>
        <strain evidence="2">V1</strain>
    </source>
</reference>
<dbReference type="NCBIfam" id="TIGR03527">
    <property type="entry name" value="selenium_YedF"/>
    <property type="match status" value="1"/>
</dbReference>
<dbReference type="RefSeq" id="WP_024753183.1">
    <property type="nucleotide sequence ID" value="NZ_CDNC01000007.1"/>
</dbReference>
<organism evidence="1 2">
    <name type="scientific">Treponema phagedenis</name>
    <dbReference type="NCBI Taxonomy" id="162"/>
    <lineage>
        <taxon>Bacteria</taxon>
        <taxon>Pseudomonadati</taxon>
        <taxon>Spirochaetota</taxon>
        <taxon>Spirochaetia</taxon>
        <taxon>Spirochaetales</taxon>
        <taxon>Treponemataceae</taxon>
        <taxon>Treponema</taxon>
    </lineage>
</organism>
<proteinExistence type="predicted"/>
<dbReference type="Pfam" id="PF01206">
    <property type="entry name" value="TusA"/>
    <property type="match status" value="1"/>
</dbReference>
<gene>
    <name evidence="1" type="primary">yedF</name>
    <name evidence="1" type="ORF">TPHV1_150044</name>
</gene>
<dbReference type="CDD" id="cd03421">
    <property type="entry name" value="SirA_like_N"/>
    <property type="match status" value="1"/>
</dbReference>
<dbReference type="SUPFAM" id="SSF64307">
    <property type="entry name" value="SirA-like"/>
    <property type="match status" value="1"/>
</dbReference>
<dbReference type="AlphaFoldDB" id="A0A0B7GUF4"/>
<evidence type="ECO:0000313" key="2">
    <source>
        <dbReference type="Proteomes" id="UP000042527"/>
    </source>
</evidence>
<dbReference type="InterPro" id="IPR019870">
    <property type="entry name" value="Se_metab_YedF"/>
</dbReference>
<dbReference type="InterPro" id="IPR027396">
    <property type="entry name" value="DsrEFH-like"/>
</dbReference>
<dbReference type="InterPro" id="IPR001455">
    <property type="entry name" value="TusA-like"/>
</dbReference>
<evidence type="ECO:0000313" key="1">
    <source>
        <dbReference type="EMBL" id="CEM61162.1"/>
    </source>
</evidence>
<protein>
    <submittedName>
        <fullName evidence="1">Selenium metabolism protein YedF</fullName>
    </submittedName>
</protein>